<comment type="caution">
    <text evidence="5">The sequence shown here is derived from an EMBL/GenBank/DDBJ whole genome shotgun (WGS) entry which is preliminary data.</text>
</comment>
<protein>
    <submittedName>
        <fullName evidence="5">Shikimate dehydrogenase</fullName>
    </submittedName>
</protein>
<dbReference type="InterPro" id="IPR013708">
    <property type="entry name" value="Shikimate_DH-bd_N"/>
</dbReference>
<sequence>MQQVRLGLIGDKIARSRSPELHRLAGALCGLDVTYDLLIPPERGESFREVFDHCRHDGYRGLNITYPYKEAVVPLLAPLGPDLGPLGACNTVTFGEAAPQGANTDCSGFASAFRNAFPGTPPGIVAMAGTGGVGKAIAFALAALGTRELRLCDTDRAKAEALATALAPVAGAMAIVTTPDIQAAADGADGLINATPLGMDGIGNAIPDSVLAGRSWAFDAVYTPEDTPFVIAARARGLAILSGFELFLFQGVDAFRIFTGHEVDAGELRRLLRGTSRP</sequence>
<evidence type="ECO:0000313" key="6">
    <source>
        <dbReference type="Proteomes" id="UP000241808"/>
    </source>
</evidence>
<dbReference type="GO" id="GO:0009423">
    <property type="term" value="P:chorismate biosynthetic process"/>
    <property type="evidence" value="ECO:0007669"/>
    <property type="project" value="TreeGrafter"/>
</dbReference>
<proteinExistence type="predicted"/>
<evidence type="ECO:0000259" key="4">
    <source>
        <dbReference type="Pfam" id="PF08501"/>
    </source>
</evidence>
<organism evidence="5 6">
    <name type="scientific">Phreatobacter oligotrophus</name>
    <dbReference type="NCBI Taxonomy" id="1122261"/>
    <lineage>
        <taxon>Bacteria</taxon>
        <taxon>Pseudomonadati</taxon>
        <taxon>Pseudomonadota</taxon>
        <taxon>Alphaproteobacteria</taxon>
        <taxon>Hyphomicrobiales</taxon>
        <taxon>Phreatobacteraceae</taxon>
        <taxon>Phreatobacter</taxon>
    </lineage>
</organism>
<dbReference type="PANTHER" id="PTHR21089:SF1">
    <property type="entry name" value="BIFUNCTIONAL 3-DEHYDROQUINATE DEHYDRATASE_SHIKIMATE DEHYDROGENASE, CHLOROPLASTIC"/>
    <property type="match status" value="1"/>
</dbReference>
<name>A0A2T4Z2U4_9HYPH</name>
<dbReference type="GO" id="GO:0050661">
    <property type="term" value="F:NADP binding"/>
    <property type="evidence" value="ECO:0007669"/>
    <property type="project" value="TreeGrafter"/>
</dbReference>
<feature type="domain" description="Shikimate dehydrogenase substrate binding N-terminal" evidence="4">
    <location>
        <begin position="8"/>
        <end position="92"/>
    </location>
</feature>
<evidence type="ECO:0000256" key="1">
    <source>
        <dbReference type="ARBA" id="ARBA00004871"/>
    </source>
</evidence>
<dbReference type="GO" id="GO:0009073">
    <property type="term" value="P:aromatic amino acid family biosynthetic process"/>
    <property type="evidence" value="ECO:0007669"/>
    <property type="project" value="UniProtKB-KW"/>
</dbReference>
<dbReference type="InterPro" id="IPR046346">
    <property type="entry name" value="Aminoacid_DH-like_N_sf"/>
</dbReference>
<dbReference type="Pfam" id="PF08501">
    <property type="entry name" value="Shikimate_dh_N"/>
    <property type="match status" value="1"/>
</dbReference>
<dbReference type="EMBL" id="PZZL01000005">
    <property type="protein sequence ID" value="PTM55097.1"/>
    <property type="molecule type" value="Genomic_DNA"/>
</dbReference>
<keyword evidence="2" id="KW-0560">Oxidoreductase</keyword>
<dbReference type="InterPro" id="IPR022893">
    <property type="entry name" value="Shikimate_DH_fam"/>
</dbReference>
<dbReference type="CDD" id="cd01065">
    <property type="entry name" value="NAD_bind_Shikimate_DH"/>
    <property type="match status" value="1"/>
</dbReference>
<dbReference type="GO" id="GO:0005829">
    <property type="term" value="C:cytosol"/>
    <property type="evidence" value="ECO:0007669"/>
    <property type="project" value="TreeGrafter"/>
</dbReference>
<evidence type="ECO:0000313" key="5">
    <source>
        <dbReference type="EMBL" id="PTM55097.1"/>
    </source>
</evidence>
<dbReference type="Gene3D" id="3.40.50.720">
    <property type="entry name" value="NAD(P)-binding Rossmann-like Domain"/>
    <property type="match status" value="1"/>
</dbReference>
<dbReference type="GO" id="GO:0019632">
    <property type="term" value="P:shikimate metabolic process"/>
    <property type="evidence" value="ECO:0007669"/>
    <property type="project" value="TreeGrafter"/>
</dbReference>
<evidence type="ECO:0000256" key="3">
    <source>
        <dbReference type="ARBA" id="ARBA00023141"/>
    </source>
</evidence>
<dbReference type="AlphaFoldDB" id="A0A2T4Z2U4"/>
<dbReference type="RefSeq" id="WP_108177940.1">
    <property type="nucleotide sequence ID" value="NZ_PZZL01000005.1"/>
</dbReference>
<accession>A0A2T4Z2U4</accession>
<dbReference type="Proteomes" id="UP000241808">
    <property type="component" value="Unassembled WGS sequence"/>
</dbReference>
<dbReference type="Gene3D" id="3.40.50.10860">
    <property type="entry name" value="Leucine Dehydrogenase, chain A, domain 1"/>
    <property type="match status" value="1"/>
</dbReference>
<dbReference type="SUPFAM" id="SSF53223">
    <property type="entry name" value="Aminoacid dehydrogenase-like, N-terminal domain"/>
    <property type="match status" value="1"/>
</dbReference>
<dbReference type="InterPro" id="IPR036291">
    <property type="entry name" value="NAD(P)-bd_dom_sf"/>
</dbReference>
<gene>
    <name evidence="5" type="ORF">C8P69_105250</name>
</gene>
<dbReference type="PANTHER" id="PTHR21089">
    <property type="entry name" value="SHIKIMATE DEHYDROGENASE"/>
    <property type="match status" value="1"/>
</dbReference>
<keyword evidence="6" id="KW-1185">Reference proteome</keyword>
<dbReference type="OrthoDB" id="9792692at2"/>
<reference evidence="5 6" key="1">
    <citation type="submission" date="2018-04" db="EMBL/GenBank/DDBJ databases">
        <title>Genomic Encyclopedia of Archaeal and Bacterial Type Strains, Phase II (KMG-II): from individual species to whole genera.</title>
        <authorList>
            <person name="Goeker M."/>
        </authorList>
    </citation>
    <scope>NUCLEOTIDE SEQUENCE [LARGE SCALE GENOMIC DNA]</scope>
    <source>
        <strain evidence="5 6">DSM 25521</strain>
    </source>
</reference>
<comment type="pathway">
    <text evidence="1">Metabolic intermediate biosynthesis; chorismate biosynthesis; chorismate from D-erythrose 4-phosphate and phosphoenolpyruvate: step 4/7.</text>
</comment>
<evidence type="ECO:0000256" key="2">
    <source>
        <dbReference type="ARBA" id="ARBA00023002"/>
    </source>
</evidence>
<dbReference type="SUPFAM" id="SSF51735">
    <property type="entry name" value="NAD(P)-binding Rossmann-fold domains"/>
    <property type="match status" value="1"/>
</dbReference>
<keyword evidence="3" id="KW-0028">Amino-acid biosynthesis</keyword>
<keyword evidence="3" id="KW-0057">Aromatic amino acid biosynthesis</keyword>
<dbReference type="GO" id="GO:0004764">
    <property type="term" value="F:shikimate 3-dehydrogenase (NADP+) activity"/>
    <property type="evidence" value="ECO:0007669"/>
    <property type="project" value="InterPro"/>
</dbReference>